<name>A0A9R1CZK1_9BACT</name>
<sequence length="146" mass="17050">MLQRDYFIRIIEEFMAALSRFLEKKVDERTDEDLKDLYRQYVGSYDVLRNLSFDEILVYASDQWTAAERISRLDMLAELFFAEGSYKNAPLRDMLLTKAYKLFDYVEAHGTVYSLSRRKKMQQIADMNLSPSDAAAEKKGPADGRH</sequence>
<evidence type="ECO:0000313" key="1">
    <source>
        <dbReference type="EMBL" id="GJG60048.1"/>
    </source>
</evidence>
<reference evidence="1" key="1">
    <citation type="journal article" date="2022" name="Int. J. Syst. Evol. Microbiol.">
        <title>Prevotella lacticifex sp. nov., isolated from the rumen of cows.</title>
        <authorList>
            <person name="Shinkai T."/>
            <person name="Ikeyama N."/>
            <person name="Kumagai M."/>
            <person name="Ohmori H."/>
            <person name="Sakamoto M."/>
            <person name="Ohkuma M."/>
            <person name="Mitsumori M."/>
        </authorList>
    </citation>
    <scope>NUCLEOTIDE SEQUENCE</scope>
    <source>
        <strain evidence="1">R5076</strain>
    </source>
</reference>
<organism evidence="1 2">
    <name type="scientific">Prevotella lacticifex</name>
    <dbReference type="NCBI Taxonomy" id="2854755"/>
    <lineage>
        <taxon>Bacteria</taxon>
        <taxon>Pseudomonadati</taxon>
        <taxon>Bacteroidota</taxon>
        <taxon>Bacteroidia</taxon>
        <taxon>Bacteroidales</taxon>
        <taxon>Prevotellaceae</taxon>
        <taxon>Prevotella</taxon>
    </lineage>
</organism>
<dbReference type="EMBL" id="BPUB01000002">
    <property type="protein sequence ID" value="GJG60048.1"/>
    <property type="molecule type" value="Genomic_DNA"/>
</dbReference>
<dbReference type="RefSeq" id="WP_223928429.1">
    <property type="nucleotide sequence ID" value="NZ_BPTU01000002.1"/>
</dbReference>
<dbReference type="GeneID" id="72465908"/>
<dbReference type="Proteomes" id="UP000825483">
    <property type="component" value="Unassembled WGS sequence"/>
</dbReference>
<proteinExistence type="predicted"/>
<protein>
    <submittedName>
        <fullName evidence="1">Uncharacterized protein</fullName>
    </submittedName>
</protein>
<keyword evidence="2" id="KW-1185">Reference proteome</keyword>
<dbReference type="AlphaFoldDB" id="A0A9R1CZK1"/>
<accession>A0A9R1CZK1</accession>
<gene>
    <name evidence="1" type="ORF">PRLR5076_28990</name>
</gene>
<evidence type="ECO:0000313" key="2">
    <source>
        <dbReference type="Proteomes" id="UP000825483"/>
    </source>
</evidence>
<comment type="caution">
    <text evidence="1">The sequence shown here is derived from an EMBL/GenBank/DDBJ whole genome shotgun (WGS) entry which is preliminary data.</text>
</comment>